<keyword evidence="1" id="KW-0862">Zinc</keyword>
<proteinExistence type="predicted"/>
<keyword evidence="1" id="KW-0479">Metal-binding</keyword>
<evidence type="ECO:0000313" key="4">
    <source>
        <dbReference type="Proteomes" id="UP000762676"/>
    </source>
</evidence>
<reference evidence="3 4" key="1">
    <citation type="journal article" date="2021" name="Elife">
        <title>Chloroplast acquisition without the gene transfer in kleptoplastic sea slugs, Plakobranchus ocellatus.</title>
        <authorList>
            <person name="Maeda T."/>
            <person name="Takahashi S."/>
            <person name="Yoshida T."/>
            <person name="Shimamura S."/>
            <person name="Takaki Y."/>
            <person name="Nagai Y."/>
            <person name="Toyoda A."/>
            <person name="Suzuki Y."/>
            <person name="Arimoto A."/>
            <person name="Ishii H."/>
            <person name="Satoh N."/>
            <person name="Nishiyama T."/>
            <person name="Hasebe M."/>
            <person name="Maruyama T."/>
            <person name="Minagawa J."/>
            <person name="Obokata J."/>
            <person name="Shigenobu S."/>
        </authorList>
    </citation>
    <scope>NUCLEOTIDE SEQUENCE [LARGE SCALE GENOMIC DNA]</scope>
</reference>
<dbReference type="InterPro" id="IPR038269">
    <property type="entry name" value="SCAN_sf"/>
</dbReference>
<evidence type="ECO:0000256" key="1">
    <source>
        <dbReference type="PROSITE-ProRule" id="PRU00047"/>
    </source>
</evidence>
<feature type="domain" description="CCHC-type" evidence="2">
    <location>
        <begin position="252"/>
        <end position="265"/>
    </location>
</feature>
<evidence type="ECO:0000313" key="3">
    <source>
        <dbReference type="EMBL" id="GFR71519.1"/>
    </source>
</evidence>
<dbReference type="SUPFAM" id="SSF47353">
    <property type="entry name" value="Retrovirus capsid dimerization domain-like"/>
    <property type="match status" value="1"/>
</dbReference>
<dbReference type="Pfam" id="PF00098">
    <property type="entry name" value="zf-CCHC"/>
    <property type="match status" value="1"/>
</dbReference>
<comment type="caution">
    <text evidence="3">The sequence shown here is derived from an EMBL/GenBank/DDBJ whole genome shotgun (WGS) entry which is preliminary data.</text>
</comment>
<dbReference type="EMBL" id="BMAT01007790">
    <property type="protein sequence ID" value="GFR71519.1"/>
    <property type="molecule type" value="Genomic_DNA"/>
</dbReference>
<protein>
    <submittedName>
        <fullName evidence="3">Retroviral-like aspartic protease 1</fullName>
    </submittedName>
</protein>
<dbReference type="GO" id="GO:0006508">
    <property type="term" value="P:proteolysis"/>
    <property type="evidence" value="ECO:0007669"/>
    <property type="project" value="UniProtKB-KW"/>
</dbReference>
<dbReference type="Gene3D" id="4.10.60.10">
    <property type="entry name" value="Zinc finger, CCHC-type"/>
    <property type="match status" value="1"/>
</dbReference>
<gene>
    <name evidence="3" type="ORF">ElyMa_003815900</name>
</gene>
<dbReference type="InterPro" id="IPR001878">
    <property type="entry name" value="Znf_CCHC"/>
</dbReference>
<dbReference type="SMART" id="SM00343">
    <property type="entry name" value="ZnF_C2HC"/>
    <property type="match status" value="1"/>
</dbReference>
<sequence>MRRETELKMLQAKIQAGIVKDETVGNTSRFNDASAKHPKLPHFQVGKDDLDIWLTRFEKFAESNNWSRNKCSLSLCALLTGRALDCYGRLSPQQAQDYDKVKQALMKRYDLTEDGYRRKSQSCKPAKGESPYMFIVRIVTYLDRWIELSRTEKSYEKLKDLIVREQFMDACPEDLATSLREKDLPTLERIAKEADLFLQARHRKLGDKSRKVFRNNARPKMDPVRLIEPEKKLNSGQRTGEARVGVADQRLCFKCKKTGHIARYCTAVDTATTMKKAGAGIVLKATGVKTAAMKKPTEGSTMKVTDNLQCEVKDGMLQLASGKSVPVMMNCAALSDPEKTKSLRFSILRGEIGGREVDVMRDTGCEGVVVRRQLVDAGQLTGECCLLLRIDNIALLAEKAVINLRTPFLSGEVKALSIPDAICDVIVGNVDGARSPVRILTCL</sequence>
<dbReference type="InterPro" id="IPR036875">
    <property type="entry name" value="Znf_CCHC_sf"/>
</dbReference>
<name>A0AAV4FE10_9GAST</name>
<dbReference type="SUPFAM" id="SSF57756">
    <property type="entry name" value="Retrovirus zinc finger-like domains"/>
    <property type="match status" value="1"/>
</dbReference>
<accession>A0AAV4FE10</accession>
<dbReference type="GO" id="GO:0003676">
    <property type="term" value="F:nucleic acid binding"/>
    <property type="evidence" value="ECO:0007669"/>
    <property type="project" value="InterPro"/>
</dbReference>
<dbReference type="PANTHER" id="PTHR46888">
    <property type="entry name" value="ZINC KNUCKLE DOMAINCONTAINING PROTEIN-RELATED"/>
    <property type="match status" value="1"/>
</dbReference>
<keyword evidence="1" id="KW-0863">Zinc-finger</keyword>
<dbReference type="GO" id="GO:0008233">
    <property type="term" value="F:peptidase activity"/>
    <property type="evidence" value="ECO:0007669"/>
    <property type="project" value="UniProtKB-KW"/>
</dbReference>
<dbReference type="GO" id="GO:0008270">
    <property type="term" value="F:zinc ion binding"/>
    <property type="evidence" value="ECO:0007669"/>
    <property type="project" value="UniProtKB-KW"/>
</dbReference>
<keyword evidence="3" id="KW-0645">Protease</keyword>
<dbReference type="Proteomes" id="UP000762676">
    <property type="component" value="Unassembled WGS sequence"/>
</dbReference>
<keyword evidence="4" id="KW-1185">Reference proteome</keyword>
<dbReference type="AlphaFoldDB" id="A0AAV4FE10"/>
<evidence type="ECO:0000259" key="2">
    <source>
        <dbReference type="PROSITE" id="PS50158"/>
    </source>
</evidence>
<organism evidence="3 4">
    <name type="scientific">Elysia marginata</name>
    <dbReference type="NCBI Taxonomy" id="1093978"/>
    <lineage>
        <taxon>Eukaryota</taxon>
        <taxon>Metazoa</taxon>
        <taxon>Spiralia</taxon>
        <taxon>Lophotrochozoa</taxon>
        <taxon>Mollusca</taxon>
        <taxon>Gastropoda</taxon>
        <taxon>Heterobranchia</taxon>
        <taxon>Euthyneura</taxon>
        <taxon>Panpulmonata</taxon>
        <taxon>Sacoglossa</taxon>
        <taxon>Placobranchoidea</taxon>
        <taxon>Plakobranchidae</taxon>
        <taxon>Elysia</taxon>
    </lineage>
</organism>
<dbReference type="Gene3D" id="1.10.4020.10">
    <property type="entry name" value="DNA breaking-rejoining enzymes"/>
    <property type="match status" value="1"/>
</dbReference>
<dbReference type="PANTHER" id="PTHR46888:SF1">
    <property type="entry name" value="RIBONUCLEASE H"/>
    <property type="match status" value="1"/>
</dbReference>
<keyword evidence="3" id="KW-0378">Hydrolase</keyword>
<dbReference type="PROSITE" id="PS50158">
    <property type="entry name" value="ZF_CCHC"/>
    <property type="match status" value="1"/>
</dbReference>